<evidence type="ECO:0000313" key="1">
    <source>
        <dbReference type="EnsemblMetazoa" id="ASTEI10013-PA"/>
    </source>
</evidence>
<sequence length="161" mass="17729">MRYLCGYELEQDCPEKVDAILSKLENQTDVQSSTEAMIRSVSALRKNAWGRTEEPSSGSAMPNPADAMLMGGGGGVGSGLAQNNPVFYGPDGKVLTEEEHSFLLTNVTSKQPSNAYFDYDDDDECGLVDPNEDLELQEAYEDFIQSCGQNQQQQQQHRPNV</sequence>
<keyword evidence="2" id="KW-1185">Reference proteome</keyword>
<accession>A0A182YNH7</accession>
<organism evidence="1 2">
    <name type="scientific">Anopheles stephensi</name>
    <name type="common">Indo-Pakistan malaria mosquito</name>
    <dbReference type="NCBI Taxonomy" id="30069"/>
    <lineage>
        <taxon>Eukaryota</taxon>
        <taxon>Metazoa</taxon>
        <taxon>Ecdysozoa</taxon>
        <taxon>Arthropoda</taxon>
        <taxon>Hexapoda</taxon>
        <taxon>Insecta</taxon>
        <taxon>Pterygota</taxon>
        <taxon>Neoptera</taxon>
        <taxon>Endopterygota</taxon>
        <taxon>Diptera</taxon>
        <taxon>Nematocera</taxon>
        <taxon>Culicoidea</taxon>
        <taxon>Culicidae</taxon>
        <taxon>Anophelinae</taxon>
        <taxon>Anopheles</taxon>
    </lineage>
</organism>
<proteinExistence type="predicted"/>
<evidence type="ECO:0000313" key="2">
    <source>
        <dbReference type="Proteomes" id="UP000076408"/>
    </source>
</evidence>
<dbReference type="VEuPathDB" id="VectorBase:ASTEI20_035164"/>
<reference evidence="1" key="2">
    <citation type="submission" date="2020-05" db="UniProtKB">
        <authorList>
            <consortium name="EnsemblMetazoa"/>
        </authorList>
    </citation>
    <scope>IDENTIFICATION</scope>
    <source>
        <strain evidence="1">Indian</strain>
    </source>
</reference>
<reference evidence="2" key="1">
    <citation type="journal article" date="2014" name="Genome Biol.">
        <title>Genome analysis of a major urban malaria vector mosquito, Anopheles stephensi.</title>
        <authorList>
            <person name="Jiang X."/>
            <person name="Peery A."/>
            <person name="Hall A.B."/>
            <person name="Sharma A."/>
            <person name="Chen X.G."/>
            <person name="Waterhouse R.M."/>
            <person name="Komissarov A."/>
            <person name="Riehle M.M."/>
            <person name="Shouche Y."/>
            <person name="Sharakhova M.V."/>
            <person name="Lawson D."/>
            <person name="Pakpour N."/>
            <person name="Arensburger P."/>
            <person name="Davidson V.L."/>
            <person name="Eiglmeier K."/>
            <person name="Emrich S."/>
            <person name="George P."/>
            <person name="Kennedy R.C."/>
            <person name="Mane S.P."/>
            <person name="Maslen G."/>
            <person name="Oringanje C."/>
            <person name="Qi Y."/>
            <person name="Settlage R."/>
            <person name="Tojo M."/>
            <person name="Tubio J.M."/>
            <person name="Unger M.F."/>
            <person name="Wang B."/>
            <person name="Vernick K.D."/>
            <person name="Ribeiro J.M."/>
            <person name="James A.A."/>
            <person name="Michel K."/>
            <person name="Riehle M.A."/>
            <person name="Luckhart S."/>
            <person name="Sharakhov I.V."/>
            <person name="Tu Z."/>
        </authorList>
    </citation>
    <scope>NUCLEOTIDE SEQUENCE [LARGE SCALE GENOMIC DNA]</scope>
    <source>
        <strain evidence="2">Indian</strain>
    </source>
</reference>
<dbReference type="EnsemblMetazoa" id="ASTEI10013-RA">
    <property type="protein sequence ID" value="ASTEI10013-PA"/>
    <property type="gene ID" value="ASTEI10013"/>
</dbReference>
<dbReference type="VEuPathDB" id="VectorBase:ASTEI10013"/>
<dbReference type="Proteomes" id="UP000076408">
    <property type="component" value="Unassembled WGS sequence"/>
</dbReference>
<dbReference type="VEuPathDB" id="VectorBase:ASTE006585"/>
<name>A0A182YNH7_ANOST</name>
<protein>
    <submittedName>
        <fullName evidence="1">Uncharacterized protein</fullName>
    </submittedName>
</protein>
<dbReference type="AlphaFoldDB" id="A0A182YNH7"/>
<dbReference type="Gene3D" id="1.25.40.180">
    <property type="match status" value="1"/>
</dbReference>
<dbReference type="STRING" id="30069.A0A182YNH7"/>